<keyword evidence="4 6" id="KW-0862">Zinc</keyword>
<gene>
    <name evidence="9" type="ORF">E6G98_08335</name>
</gene>
<dbReference type="EMBL" id="VBAI01000139">
    <property type="protein sequence ID" value="TMJ09935.1"/>
    <property type="molecule type" value="Genomic_DNA"/>
</dbReference>
<keyword evidence="3 6" id="KW-0378">Hydrolase</keyword>
<comment type="cofactor">
    <cofactor evidence="6">
        <name>Zn(2+)</name>
        <dbReference type="ChEBI" id="CHEBI:29105"/>
    </cofactor>
    <text evidence="6">Binds 1 zinc ion per subunit.</text>
</comment>
<evidence type="ECO:0000256" key="7">
    <source>
        <dbReference type="SAM" id="SignalP"/>
    </source>
</evidence>
<accession>A0A537LPK2</accession>
<dbReference type="Proteomes" id="UP000315217">
    <property type="component" value="Unassembled WGS sequence"/>
</dbReference>
<evidence type="ECO:0000256" key="6">
    <source>
        <dbReference type="RuleBase" id="RU003983"/>
    </source>
</evidence>
<evidence type="ECO:0000313" key="9">
    <source>
        <dbReference type="EMBL" id="TMJ09935.1"/>
    </source>
</evidence>
<dbReference type="InterPro" id="IPR051156">
    <property type="entry name" value="Mito/Outer_Membr_Metalloprot"/>
</dbReference>
<name>A0A537LPK2_9BACT</name>
<keyword evidence="1 6" id="KW-0645">Protease</keyword>
<dbReference type="PANTHER" id="PTHR22726:SF1">
    <property type="entry name" value="METALLOENDOPEPTIDASE OMA1, MITOCHONDRIAL"/>
    <property type="match status" value="1"/>
</dbReference>
<dbReference type="Gene3D" id="3.30.2010.10">
    <property type="entry name" value="Metalloproteases ('zincins'), catalytic domain"/>
    <property type="match status" value="1"/>
</dbReference>
<dbReference type="GO" id="GO:0016020">
    <property type="term" value="C:membrane"/>
    <property type="evidence" value="ECO:0007669"/>
    <property type="project" value="TreeGrafter"/>
</dbReference>
<proteinExistence type="inferred from homology"/>
<dbReference type="GO" id="GO:0046872">
    <property type="term" value="F:metal ion binding"/>
    <property type="evidence" value="ECO:0007669"/>
    <property type="project" value="UniProtKB-KW"/>
</dbReference>
<evidence type="ECO:0000259" key="8">
    <source>
        <dbReference type="Pfam" id="PF01435"/>
    </source>
</evidence>
<comment type="similarity">
    <text evidence="6">Belongs to the peptidase M48 family.</text>
</comment>
<evidence type="ECO:0000256" key="1">
    <source>
        <dbReference type="ARBA" id="ARBA00022670"/>
    </source>
</evidence>
<feature type="chain" id="PRO_5021979685" description="Peptidase M48 domain-containing protein" evidence="7">
    <location>
        <begin position="24"/>
        <end position="363"/>
    </location>
</feature>
<comment type="caution">
    <text evidence="9">The sequence shown here is derived from an EMBL/GenBank/DDBJ whole genome shotgun (WGS) entry which is preliminary data.</text>
</comment>
<dbReference type="InterPro" id="IPR001915">
    <property type="entry name" value="Peptidase_M48"/>
</dbReference>
<keyword evidence="7" id="KW-0732">Signal</keyword>
<dbReference type="AlphaFoldDB" id="A0A537LPK2"/>
<protein>
    <recommendedName>
        <fullName evidence="8">Peptidase M48 domain-containing protein</fullName>
    </recommendedName>
</protein>
<dbReference type="GO" id="GO:0004222">
    <property type="term" value="F:metalloendopeptidase activity"/>
    <property type="evidence" value="ECO:0007669"/>
    <property type="project" value="InterPro"/>
</dbReference>
<dbReference type="PANTHER" id="PTHR22726">
    <property type="entry name" value="METALLOENDOPEPTIDASE OMA1"/>
    <property type="match status" value="1"/>
</dbReference>
<keyword evidence="2" id="KW-0479">Metal-binding</keyword>
<keyword evidence="5 6" id="KW-0482">Metalloprotease</keyword>
<organism evidence="9 10">
    <name type="scientific">Candidatus Segetimicrobium genomatis</name>
    <dbReference type="NCBI Taxonomy" id="2569760"/>
    <lineage>
        <taxon>Bacteria</taxon>
        <taxon>Bacillati</taxon>
        <taxon>Candidatus Sysuimicrobiota</taxon>
        <taxon>Candidatus Sysuimicrobiia</taxon>
        <taxon>Candidatus Sysuimicrobiales</taxon>
        <taxon>Candidatus Segetimicrobiaceae</taxon>
        <taxon>Candidatus Segetimicrobium</taxon>
    </lineage>
</organism>
<dbReference type="GO" id="GO:0051603">
    <property type="term" value="P:proteolysis involved in protein catabolic process"/>
    <property type="evidence" value="ECO:0007669"/>
    <property type="project" value="TreeGrafter"/>
</dbReference>
<sequence length="363" mass="40405">MKHRIAIALIGMCMVLPRGSAPAYAQGADAEEIRLGQVYARRLESQYRLVQDAGVLERVTRIGKIVAAASDRPGLPYTFKVLDLEISNALSLPGGFIYVTRGLLSFVRSDHELAAVLAHEIAHAAHRHQLVMIGRSNEATFWTLLVAVLSRDAAIAAGAQLVSVSLLSGYSRDLERDADLTAIAYLVKTPYTPVGELTLMERLAREEQLSPRVDPGALRDHPTARERVEYIEADLKRRDIPIVRRVTANYLRVTFLTSAVQTERVGEILVNNSFILLLPDPARVGTVVARLEQFFDTDPDPSEVAALRTRDGWDIVGGRMLLMTLTRADAEFMGVPMDDAAREIQARLQWVIQQDLRWRQFNG</sequence>
<evidence type="ECO:0000256" key="5">
    <source>
        <dbReference type="ARBA" id="ARBA00023049"/>
    </source>
</evidence>
<feature type="signal peptide" evidence="7">
    <location>
        <begin position="1"/>
        <end position="23"/>
    </location>
</feature>
<reference evidence="9 10" key="1">
    <citation type="journal article" date="2019" name="Nat. Microbiol.">
        <title>Mediterranean grassland soil C-N compound turnover is dependent on rainfall and depth, and is mediated by genomically divergent microorganisms.</title>
        <authorList>
            <person name="Diamond S."/>
            <person name="Andeer P.F."/>
            <person name="Li Z."/>
            <person name="Crits-Christoph A."/>
            <person name="Burstein D."/>
            <person name="Anantharaman K."/>
            <person name="Lane K.R."/>
            <person name="Thomas B.C."/>
            <person name="Pan C."/>
            <person name="Northen T.R."/>
            <person name="Banfield J.F."/>
        </authorList>
    </citation>
    <scope>NUCLEOTIDE SEQUENCE [LARGE SCALE GENOMIC DNA]</scope>
    <source>
        <strain evidence="9">NP_1</strain>
    </source>
</reference>
<evidence type="ECO:0000313" key="10">
    <source>
        <dbReference type="Proteomes" id="UP000315217"/>
    </source>
</evidence>
<evidence type="ECO:0000256" key="4">
    <source>
        <dbReference type="ARBA" id="ARBA00022833"/>
    </source>
</evidence>
<dbReference type="Pfam" id="PF01435">
    <property type="entry name" value="Peptidase_M48"/>
    <property type="match status" value="1"/>
</dbReference>
<evidence type="ECO:0000256" key="3">
    <source>
        <dbReference type="ARBA" id="ARBA00022801"/>
    </source>
</evidence>
<feature type="domain" description="Peptidase M48" evidence="8">
    <location>
        <begin position="58"/>
        <end position="232"/>
    </location>
</feature>
<evidence type="ECO:0000256" key="2">
    <source>
        <dbReference type="ARBA" id="ARBA00022723"/>
    </source>
</evidence>